<dbReference type="SMART" id="SM00256">
    <property type="entry name" value="FBOX"/>
    <property type="match status" value="1"/>
</dbReference>
<dbReference type="GO" id="GO:0016020">
    <property type="term" value="C:membrane"/>
    <property type="evidence" value="ECO:0007669"/>
    <property type="project" value="UniProtKB-SubCell"/>
</dbReference>
<gene>
    <name evidence="7" type="primary">LOC101511334</name>
</gene>
<evidence type="ECO:0000313" key="7">
    <source>
        <dbReference type="RefSeq" id="XP_004498990.1"/>
    </source>
</evidence>
<keyword evidence="2" id="KW-0472">Membrane</keyword>
<reference evidence="7" key="2">
    <citation type="submission" date="2025-08" db="UniProtKB">
        <authorList>
            <consortium name="RefSeq"/>
        </authorList>
    </citation>
    <scope>IDENTIFICATION</scope>
    <source>
        <tissue evidence="7">Etiolated seedlings</tissue>
    </source>
</reference>
<dbReference type="GeneID" id="101511334"/>
<dbReference type="InterPro" id="IPR001810">
    <property type="entry name" value="F-box_dom"/>
</dbReference>
<evidence type="ECO:0000256" key="2">
    <source>
        <dbReference type="ARBA" id="ARBA00023136"/>
    </source>
</evidence>
<dbReference type="OrthoDB" id="1924875at2759"/>
<keyword evidence="3" id="KW-0539">Nucleus</keyword>
<keyword evidence="6" id="KW-1185">Reference proteome</keyword>
<evidence type="ECO:0000256" key="3">
    <source>
        <dbReference type="RuleBase" id="RU369085"/>
    </source>
</evidence>
<feature type="region of interest" description="Disordered" evidence="4">
    <location>
        <begin position="254"/>
        <end position="274"/>
    </location>
</feature>
<dbReference type="SUPFAM" id="SSF81383">
    <property type="entry name" value="F-box domain"/>
    <property type="match status" value="1"/>
</dbReference>
<dbReference type="GO" id="GO:0016567">
    <property type="term" value="P:protein ubiquitination"/>
    <property type="evidence" value="ECO:0007669"/>
    <property type="project" value="UniProtKB-UniRule"/>
</dbReference>
<evidence type="ECO:0000259" key="5">
    <source>
        <dbReference type="PROSITE" id="PS50181"/>
    </source>
</evidence>
<name>A0A1S2Y5T3_CICAR</name>
<dbReference type="InterPro" id="IPR018000">
    <property type="entry name" value="Neurotransmitter_ion_chnl_CS"/>
</dbReference>
<keyword evidence="3" id="KW-0833">Ubl conjugation pathway</keyword>
<accession>A0A1S2Y5T3</accession>
<feature type="domain" description="F-box" evidence="5">
    <location>
        <begin position="21"/>
        <end position="68"/>
    </location>
</feature>
<evidence type="ECO:0000256" key="1">
    <source>
        <dbReference type="ARBA" id="ARBA00004370"/>
    </source>
</evidence>
<dbReference type="Pfam" id="PF12937">
    <property type="entry name" value="F-box-like"/>
    <property type="match status" value="1"/>
</dbReference>
<evidence type="ECO:0000256" key="4">
    <source>
        <dbReference type="SAM" id="MobiDB-lite"/>
    </source>
</evidence>
<comment type="subcellular location">
    <subcellularLocation>
        <location evidence="1">Membrane</location>
    </subcellularLocation>
    <subcellularLocation>
        <location evidence="3">Nucleus</location>
    </subcellularLocation>
</comment>
<dbReference type="eggNOG" id="ENOG502QTTY">
    <property type="taxonomic scope" value="Eukaryota"/>
</dbReference>
<dbReference type="Gene3D" id="1.20.1280.50">
    <property type="match status" value="1"/>
</dbReference>
<dbReference type="PANTHER" id="PTHR12874">
    <property type="entry name" value="F-BOX ONLY PROTEIN 48-RELATED"/>
    <property type="match status" value="1"/>
</dbReference>
<comment type="function">
    <text evidence="3">Acts as a component of a SCF E3 ubiquitin ligase complexes.</text>
</comment>
<dbReference type="AlphaFoldDB" id="A0A1S2Y5T3"/>
<dbReference type="KEGG" id="cam:101511334"/>
<protein>
    <recommendedName>
        <fullName evidence="3">F-box protein</fullName>
    </recommendedName>
</protein>
<dbReference type="PROSITE" id="PS00236">
    <property type="entry name" value="NEUROTR_ION_CHANNEL"/>
    <property type="match status" value="1"/>
</dbReference>
<dbReference type="RefSeq" id="XP_004498990.1">
    <property type="nucleotide sequence ID" value="XM_004498933.3"/>
</dbReference>
<dbReference type="GO" id="GO:0005634">
    <property type="term" value="C:nucleus"/>
    <property type="evidence" value="ECO:0007669"/>
    <property type="project" value="UniProtKB-SubCell"/>
</dbReference>
<dbReference type="GO" id="GO:0009740">
    <property type="term" value="P:gibberellic acid mediated signaling pathway"/>
    <property type="evidence" value="ECO:0007669"/>
    <property type="project" value="TreeGrafter"/>
</dbReference>
<organism evidence="6 7">
    <name type="scientific">Cicer arietinum</name>
    <name type="common">Chickpea</name>
    <name type="synonym">Garbanzo</name>
    <dbReference type="NCBI Taxonomy" id="3827"/>
    <lineage>
        <taxon>Eukaryota</taxon>
        <taxon>Viridiplantae</taxon>
        <taxon>Streptophyta</taxon>
        <taxon>Embryophyta</taxon>
        <taxon>Tracheophyta</taxon>
        <taxon>Spermatophyta</taxon>
        <taxon>Magnoliopsida</taxon>
        <taxon>eudicotyledons</taxon>
        <taxon>Gunneridae</taxon>
        <taxon>Pentapetalae</taxon>
        <taxon>rosids</taxon>
        <taxon>fabids</taxon>
        <taxon>Fabales</taxon>
        <taxon>Fabaceae</taxon>
        <taxon>Papilionoideae</taxon>
        <taxon>50 kb inversion clade</taxon>
        <taxon>NPAAA clade</taxon>
        <taxon>Hologalegina</taxon>
        <taxon>IRL clade</taxon>
        <taxon>Cicereae</taxon>
        <taxon>Cicer</taxon>
    </lineage>
</organism>
<dbReference type="PaxDb" id="3827-XP_004498990.1"/>
<proteinExistence type="predicted"/>
<evidence type="ECO:0000313" key="6">
    <source>
        <dbReference type="Proteomes" id="UP000087171"/>
    </source>
</evidence>
<dbReference type="PANTHER" id="PTHR12874:SF28">
    <property type="entry name" value="F-BOX PROTEIN"/>
    <property type="match status" value="1"/>
</dbReference>
<reference evidence="6" key="1">
    <citation type="journal article" date="2013" name="Nat. Biotechnol.">
        <title>Draft genome sequence of chickpea (Cicer arietinum) provides a resource for trait improvement.</title>
        <authorList>
            <person name="Varshney R.K."/>
            <person name="Song C."/>
            <person name="Saxena R.K."/>
            <person name="Azam S."/>
            <person name="Yu S."/>
            <person name="Sharpe A.G."/>
            <person name="Cannon S."/>
            <person name="Baek J."/>
            <person name="Rosen B.D."/>
            <person name="Tar'an B."/>
            <person name="Millan T."/>
            <person name="Zhang X."/>
            <person name="Ramsay L.D."/>
            <person name="Iwata A."/>
            <person name="Wang Y."/>
            <person name="Nelson W."/>
            <person name="Farmer A.D."/>
            <person name="Gaur P.M."/>
            <person name="Soderlund C."/>
            <person name="Penmetsa R.V."/>
            <person name="Xu C."/>
            <person name="Bharti A.K."/>
            <person name="He W."/>
            <person name="Winter P."/>
            <person name="Zhao S."/>
            <person name="Hane J.K."/>
            <person name="Carrasquilla-Garcia N."/>
            <person name="Condie J.A."/>
            <person name="Upadhyaya H.D."/>
            <person name="Luo M.C."/>
            <person name="Thudi M."/>
            <person name="Gowda C.L."/>
            <person name="Singh N.P."/>
            <person name="Lichtenzveig J."/>
            <person name="Gali K.K."/>
            <person name="Rubio J."/>
            <person name="Nadarajan N."/>
            <person name="Dolezel J."/>
            <person name="Bansal K.C."/>
            <person name="Xu X."/>
            <person name="Edwards D."/>
            <person name="Zhang G."/>
            <person name="Kahl G."/>
            <person name="Gil J."/>
            <person name="Singh K.B."/>
            <person name="Datta S.K."/>
            <person name="Jackson S.A."/>
            <person name="Wang J."/>
            <person name="Cook D.R."/>
        </authorList>
    </citation>
    <scope>NUCLEOTIDE SEQUENCE [LARGE SCALE GENOMIC DNA]</scope>
    <source>
        <strain evidence="6">cv. CDC Frontier</strain>
    </source>
</reference>
<sequence length="472" mass="53148">MAKNLNQSDFTHNSEQASSCSFSFSDFPEDVQLCILSFLGPTEIATFACTSMQFASLCSNDAKLWFTLCDRRWGSKTLIPKWGKGKIPYRLLYNTLHEWDNLIGFWRRSGPGSAAISSPSLVFFEWGSSFITGYRVSPCELQSEFCDYRVTKVPFLKMGISEDGQILNLLDPDGRADLNFDFDGGKELINVNVSFMGKTHFVVEENLFGRSSSSVSYSGEDCGFGGEDVVVAGVGSGSPPDRLMLEIYQHLANKVSPGSDRSRRQRRKEKERMARRKWEPEHFVKIVNCSPSPSRPLQGLWKGICADMSLAFYLVAYDDIGGIACRRLGDPPERFSTYAPVFWTSNATFLESPFSLEEASLYDSRIHLQPVQPHNENHEQFPMSDVEGANHIQQFHLSDNEMVNRILHINSSYDLVIPDLAGTINPRKAEGRIWQYQDGTFGFGFLRDNFVIDMKNIVRDGCIIDAVNLSAD</sequence>
<dbReference type="GO" id="GO:0019005">
    <property type="term" value="C:SCF ubiquitin ligase complex"/>
    <property type="evidence" value="ECO:0007669"/>
    <property type="project" value="UniProtKB-UniRule"/>
</dbReference>
<dbReference type="Proteomes" id="UP000087171">
    <property type="component" value="Chromosome Ca4"/>
</dbReference>
<comment type="subunit">
    <text evidence="3">Component of the SCF-type E3 ligase complex.</text>
</comment>
<dbReference type="STRING" id="3827.A0A1S2Y5T3"/>
<dbReference type="GO" id="GO:0005737">
    <property type="term" value="C:cytoplasm"/>
    <property type="evidence" value="ECO:0007669"/>
    <property type="project" value="TreeGrafter"/>
</dbReference>
<dbReference type="InterPro" id="IPR036047">
    <property type="entry name" value="F-box-like_dom_sf"/>
</dbReference>
<dbReference type="GO" id="GO:0031146">
    <property type="term" value="P:SCF-dependent proteasomal ubiquitin-dependent protein catabolic process"/>
    <property type="evidence" value="ECO:0007669"/>
    <property type="project" value="UniProtKB-UniRule"/>
</dbReference>
<dbReference type="PROSITE" id="PS50181">
    <property type="entry name" value="FBOX"/>
    <property type="match status" value="1"/>
</dbReference>
<comment type="pathway">
    <text evidence="3">Protein modification; protein ubiquitination.</text>
</comment>